<dbReference type="AlphaFoldDB" id="A0A0A9BDA5"/>
<proteinExistence type="predicted"/>
<protein>
    <submittedName>
        <fullName evidence="2">Uncharacterized protein</fullName>
    </submittedName>
</protein>
<evidence type="ECO:0000256" key="1">
    <source>
        <dbReference type="SAM" id="MobiDB-lite"/>
    </source>
</evidence>
<reference evidence="2" key="2">
    <citation type="journal article" date="2015" name="Data Brief">
        <title>Shoot transcriptome of the giant reed, Arundo donax.</title>
        <authorList>
            <person name="Barrero R.A."/>
            <person name="Guerrero F.D."/>
            <person name="Moolhuijzen P."/>
            <person name="Goolsby J.A."/>
            <person name="Tidwell J."/>
            <person name="Bellgard S.E."/>
            <person name="Bellgard M.I."/>
        </authorList>
    </citation>
    <scope>NUCLEOTIDE SEQUENCE</scope>
    <source>
        <tissue evidence="2">Shoot tissue taken approximately 20 cm above the soil surface</tissue>
    </source>
</reference>
<sequence>METRMQDPKVTICRSSQVEGA</sequence>
<reference evidence="2" key="1">
    <citation type="submission" date="2014-09" db="EMBL/GenBank/DDBJ databases">
        <authorList>
            <person name="Magalhaes I.L.F."/>
            <person name="Oliveira U."/>
            <person name="Santos F.R."/>
            <person name="Vidigal T.H.D.A."/>
            <person name="Brescovit A.D."/>
            <person name="Santos A.J."/>
        </authorList>
    </citation>
    <scope>NUCLEOTIDE SEQUENCE</scope>
    <source>
        <tissue evidence="2">Shoot tissue taken approximately 20 cm above the soil surface</tissue>
    </source>
</reference>
<feature type="region of interest" description="Disordered" evidence="1">
    <location>
        <begin position="1"/>
        <end position="21"/>
    </location>
</feature>
<dbReference type="EMBL" id="GBRH01236564">
    <property type="protein sequence ID" value="JAD61331.1"/>
    <property type="molecule type" value="Transcribed_RNA"/>
</dbReference>
<accession>A0A0A9BDA5</accession>
<name>A0A0A9BDA5_ARUDO</name>
<evidence type="ECO:0000313" key="2">
    <source>
        <dbReference type="EMBL" id="JAD61331.1"/>
    </source>
</evidence>
<organism evidence="2">
    <name type="scientific">Arundo donax</name>
    <name type="common">Giant reed</name>
    <name type="synonym">Donax arundinaceus</name>
    <dbReference type="NCBI Taxonomy" id="35708"/>
    <lineage>
        <taxon>Eukaryota</taxon>
        <taxon>Viridiplantae</taxon>
        <taxon>Streptophyta</taxon>
        <taxon>Embryophyta</taxon>
        <taxon>Tracheophyta</taxon>
        <taxon>Spermatophyta</taxon>
        <taxon>Magnoliopsida</taxon>
        <taxon>Liliopsida</taxon>
        <taxon>Poales</taxon>
        <taxon>Poaceae</taxon>
        <taxon>PACMAD clade</taxon>
        <taxon>Arundinoideae</taxon>
        <taxon>Arundineae</taxon>
        <taxon>Arundo</taxon>
    </lineage>
</organism>